<dbReference type="Proteomes" id="UP000051751">
    <property type="component" value="Unassembled WGS sequence"/>
</dbReference>
<organism evidence="2 3">
    <name type="scientific">Lactobacillus selangorensis</name>
    <dbReference type="NCBI Taxonomy" id="81857"/>
    <lineage>
        <taxon>Bacteria</taxon>
        <taxon>Bacillati</taxon>
        <taxon>Bacillota</taxon>
        <taxon>Bacilli</taxon>
        <taxon>Lactobacillales</taxon>
        <taxon>Lactobacillaceae</taxon>
        <taxon>Lactobacillus</taxon>
    </lineage>
</organism>
<evidence type="ECO:0000313" key="3">
    <source>
        <dbReference type="Proteomes" id="UP000051645"/>
    </source>
</evidence>
<dbReference type="PATRIC" id="fig|81857.3.peg.476"/>
<dbReference type="InterPro" id="IPR023211">
    <property type="entry name" value="DNA_pol_palm_dom_sf"/>
</dbReference>
<evidence type="ECO:0000313" key="1">
    <source>
        <dbReference type="EMBL" id="KRN29586.1"/>
    </source>
</evidence>
<evidence type="ECO:0000313" key="4">
    <source>
        <dbReference type="Proteomes" id="UP000051751"/>
    </source>
</evidence>
<keyword evidence="3" id="KW-1185">Reference proteome</keyword>
<dbReference type="Gene3D" id="3.90.1600.10">
    <property type="entry name" value="Palm domain of DNA polymerase"/>
    <property type="match status" value="1"/>
</dbReference>
<sequence>MEMAKQYVFDIESLKHDDLVTFMTLDRQQIAIYHKGQAQLPAGDYQLLPDAQALNDFVKDAVLISFNGHQYDDYVLAPMLADATPEDVRAVSDKIIHSHGQTFRLHLPRIANIDLDTHADDHRWSLKSLESQMGLNIEETAIDFNREAPLTADELAAEVHYNINDVKATAAVYAMRRPNYFDANAALIKAFKLPRTAYNWGQGALVRNVLVPAKEPAIPKWPAYETHYCGEQMLNRLPEIVRTAYQAYFNGAAFPKVIPVELGRCELDFSLGGLHGVTARSQYQDVQRVDIQSMYPTLIIQTNALGDAATQRYAAIYKQRLQLKATNPNDPLNTALKLVLNRTSGLMDARFEQKVANPLGMRSLRIIGQAVTYELAAELYHAGYQLLNVNTDGLYFTGAGNGTAQLLIANWEQRYHFTTAQQHYQRLIQKDVNNYFTLDDDQQIAVHGGDVGRYFGFNYERASQLPAIIDRAIVDHLLFDQPLETILSERRSELFWFAFNVKVAKNYQFLTDADGTHYQKVDRLFAVTDGKLYRQENTDGKSAKIRSLPESAAIENANLESVAPNTLALDLPTYQALITKHLKGWQKN</sequence>
<reference evidence="3 4" key="1">
    <citation type="journal article" date="2015" name="Genome Announc.">
        <title>Expanding the biotechnology potential of lactobacilli through comparative genomics of 213 strains and associated genera.</title>
        <authorList>
            <person name="Sun Z."/>
            <person name="Harris H.M."/>
            <person name="McCann A."/>
            <person name="Guo C."/>
            <person name="Argimon S."/>
            <person name="Zhang W."/>
            <person name="Yang X."/>
            <person name="Jeffery I.B."/>
            <person name="Cooney J.C."/>
            <person name="Kagawa T.F."/>
            <person name="Liu W."/>
            <person name="Song Y."/>
            <person name="Salvetti E."/>
            <person name="Wrobel A."/>
            <person name="Rasinkangas P."/>
            <person name="Parkhill J."/>
            <person name="Rea M.C."/>
            <person name="O'Sullivan O."/>
            <person name="Ritari J."/>
            <person name="Douillard F.P."/>
            <person name="Paul Ross R."/>
            <person name="Yang R."/>
            <person name="Briner A.E."/>
            <person name="Felis G.E."/>
            <person name="de Vos W.M."/>
            <person name="Barrangou R."/>
            <person name="Klaenhammer T.R."/>
            <person name="Caufield P.W."/>
            <person name="Cui Y."/>
            <person name="Zhang H."/>
            <person name="O'Toole P.W."/>
        </authorList>
    </citation>
    <scope>NUCLEOTIDE SEQUENCE [LARGE SCALE GENOMIC DNA]</scope>
    <source>
        <strain evidence="1 4">ATCC BAA-66</strain>
        <strain evidence="2 3">DSM 13344</strain>
    </source>
</reference>
<dbReference type="AlphaFoldDB" id="A0A0R2G978"/>
<dbReference type="EMBL" id="JQAZ01000001">
    <property type="protein sequence ID" value="KRN33884.1"/>
    <property type="molecule type" value="Genomic_DNA"/>
</dbReference>
<dbReference type="InterPro" id="IPR043502">
    <property type="entry name" value="DNA/RNA_pol_sf"/>
</dbReference>
<proteinExistence type="predicted"/>
<name>A0A0R2G978_9LACO</name>
<dbReference type="SUPFAM" id="SSF56672">
    <property type="entry name" value="DNA/RNA polymerases"/>
    <property type="match status" value="1"/>
</dbReference>
<gene>
    <name evidence="1" type="ORF">IV38_GL000472</name>
    <name evidence="2" type="ORF">IV40_GL000196</name>
</gene>
<dbReference type="Proteomes" id="UP000051645">
    <property type="component" value="Unassembled WGS sequence"/>
</dbReference>
<dbReference type="STRING" id="81857.IV38_GL000472"/>
<evidence type="ECO:0000313" key="2">
    <source>
        <dbReference type="EMBL" id="KRN33884.1"/>
    </source>
</evidence>
<dbReference type="EMBL" id="JQAT01000001">
    <property type="protein sequence ID" value="KRN29586.1"/>
    <property type="molecule type" value="Genomic_DNA"/>
</dbReference>
<dbReference type="SUPFAM" id="SSF53098">
    <property type="entry name" value="Ribonuclease H-like"/>
    <property type="match status" value="1"/>
</dbReference>
<dbReference type="InterPro" id="IPR012337">
    <property type="entry name" value="RNaseH-like_sf"/>
</dbReference>
<protein>
    <submittedName>
        <fullName evidence="2">Uncharacterized protein</fullName>
    </submittedName>
</protein>
<accession>A0A0R2G978</accession>
<comment type="caution">
    <text evidence="2">The sequence shown here is derived from an EMBL/GenBank/DDBJ whole genome shotgun (WGS) entry which is preliminary data.</text>
</comment>